<dbReference type="InterPro" id="IPR011146">
    <property type="entry name" value="HIT-like"/>
</dbReference>
<evidence type="ECO:0000256" key="2">
    <source>
        <dbReference type="PIRSR" id="PIRSR601310-3"/>
    </source>
</evidence>
<keyword evidence="6" id="KW-1185">Reference proteome</keyword>
<dbReference type="InterPro" id="IPR001310">
    <property type="entry name" value="Histidine_triad_HIT"/>
</dbReference>
<evidence type="ECO:0000313" key="5">
    <source>
        <dbReference type="EMBL" id="MCK9684896.1"/>
    </source>
</evidence>
<comment type="caution">
    <text evidence="5">The sequence shown here is derived from an EMBL/GenBank/DDBJ whole genome shotgun (WGS) entry which is preliminary data.</text>
</comment>
<dbReference type="SUPFAM" id="SSF54197">
    <property type="entry name" value="HIT-like"/>
    <property type="match status" value="1"/>
</dbReference>
<dbReference type="Gene3D" id="3.30.428.10">
    <property type="entry name" value="HIT-like"/>
    <property type="match status" value="1"/>
</dbReference>
<dbReference type="EMBL" id="JAJLJH010000001">
    <property type="protein sequence ID" value="MCK9684896.1"/>
    <property type="molecule type" value="Genomic_DNA"/>
</dbReference>
<feature type="active site" description="Tele-AMP-histidine intermediate" evidence="1">
    <location>
        <position position="102"/>
    </location>
</feature>
<sequence>MSHDPNCIFCKLVDGKIPSRKAYEDDEILVFHDISPWAPVHLLLIPKRHIPSMVEVTPADAPLLGRMMAMIPKLMLDHGVTNGFRIMVNTGQDGGQEVAHLHLHAIGGPRPWAKG</sequence>
<dbReference type="PRINTS" id="PR00332">
    <property type="entry name" value="HISTRIAD"/>
</dbReference>
<evidence type="ECO:0000313" key="6">
    <source>
        <dbReference type="Proteomes" id="UP001139353"/>
    </source>
</evidence>
<dbReference type="GO" id="GO:0003824">
    <property type="term" value="F:catalytic activity"/>
    <property type="evidence" value="ECO:0007669"/>
    <property type="project" value="InterPro"/>
</dbReference>
<evidence type="ECO:0000259" key="4">
    <source>
        <dbReference type="PROSITE" id="PS51084"/>
    </source>
</evidence>
<dbReference type="InterPro" id="IPR036265">
    <property type="entry name" value="HIT-like_sf"/>
</dbReference>
<dbReference type="RefSeq" id="WP_275680918.1">
    <property type="nucleotide sequence ID" value="NZ_JAJLJH010000001.1"/>
</dbReference>
<feature type="domain" description="HIT" evidence="4">
    <location>
        <begin position="8"/>
        <end position="115"/>
    </location>
</feature>
<accession>A0A9X1YFB1</accession>
<proteinExistence type="predicted"/>
<gene>
    <name evidence="5" type="ORF">LPC04_04155</name>
</gene>
<dbReference type="PROSITE" id="PS51084">
    <property type="entry name" value="HIT_2"/>
    <property type="match status" value="1"/>
</dbReference>
<dbReference type="Pfam" id="PF11969">
    <property type="entry name" value="DcpS_C"/>
    <property type="match status" value="1"/>
</dbReference>
<organism evidence="5 6">
    <name type="scientific">Scleromatobacter humisilvae</name>
    <dbReference type="NCBI Taxonomy" id="2897159"/>
    <lineage>
        <taxon>Bacteria</taxon>
        <taxon>Pseudomonadati</taxon>
        <taxon>Pseudomonadota</taxon>
        <taxon>Betaproteobacteria</taxon>
        <taxon>Burkholderiales</taxon>
        <taxon>Sphaerotilaceae</taxon>
        <taxon>Scleromatobacter</taxon>
    </lineage>
</organism>
<evidence type="ECO:0000256" key="3">
    <source>
        <dbReference type="PROSITE-ProRule" id="PRU00464"/>
    </source>
</evidence>
<dbReference type="CDD" id="cd01276">
    <property type="entry name" value="PKCI_related"/>
    <property type="match status" value="1"/>
</dbReference>
<protein>
    <submittedName>
        <fullName evidence="5">Histidine triad nucleotide-binding protein</fullName>
    </submittedName>
</protein>
<reference evidence="5" key="1">
    <citation type="submission" date="2021-11" db="EMBL/GenBank/DDBJ databases">
        <title>BS-T2-15 a new species belonging to the Comamonadaceae family isolated from the soil of a French oak forest.</title>
        <authorList>
            <person name="Mieszkin S."/>
            <person name="Alain K."/>
        </authorList>
    </citation>
    <scope>NUCLEOTIDE SEQUENCE</scope>
    <source>
        <strain evidence="5">BS-T2-15</strain>
    </source>
</reference>
<dbReference type="AlphaFoldDB" id="A0A9X1YFB1"/>
<evidence type="ECO:0000256" key="1">
    <source>
        <dbReference type="PIRSR" id="PIRSR601310-1"/>
    </source>
</evidence>
<dbReference type="PANTHER" id="PTHR23089">
    <property type="entry name" value="HISTIDINE TRIAD HIT PROTEIN"/>
    <property type="match status" value="1"/>
</dbReference>
<feature type="short sequence motif" description="Histidine triad motif" evidence="2 3">
    <location>
        <begin position="100"/>
        <end position="104"/>
    </location>
</feature>
<name>A0A9X1YFB1_9BURK</name>
<dbReference type="Proteomes" id="UP001139353">
    <property type="component" value="Unassembled WGS sequence"/>
</dbReference>